<reference evidence="2" key="1">
    <citation type="submission" date="2004-02" db="EMBL/GenBank/DDBJ databases">
        <authorList>
            <consortium name="DOE Joint Genome Institute"/>
        </authorList>
    </citation>
    <scope>NUCLEOTIDE SEQUENCE [LARGE SCALE GENOMIC DNA]</scope>
    <source>
        <strain evidence="2">WH 8501</strain>
    </source>
</reference>
<gene>
    <name evidence="2" type="ORF">CwatDRAFT_5280</name>
</gene>
<dbReference type="KEGG" id="cwa:CwatDRAFT_5280"/>
<keyword evidence="1" id="KW-0472">Membrane</keyword>
<reference evidence="2" key="3">
    <citation type="submission" date="2016-12" db="EMBL/GenBank/DDBJ databases">
        <title>Annotation of the draft genome assembly of Crocosphaera watsonii WH 8501.</title>
        <authorList>
            <consortium name="US DOE Joint Genome Institute (JGI-ORNL)"/>
            <person name="Larimer F."/>
            <person name="Land M."/>
        </authorList>
    </citation>
    <scope>NUCLEOTIDE SEQUENCE</scope>
    <source>
        <strain evidence="2">WH 8501</strain>
    </source>
</reference>
<feature type="transmembrane region" description="Helical" evidence="1">
    <location>
        <begin position="28"/>
        <end position="49"/>
    </location>
</feature>
<sequence length="132" mass="15327">MINKDGQKPQEMIAHFWKTLDLRKKTTLVAITMSTLPVLLIGSVSYYFANRSITQRITEEQAAQTFDMSDKVKRSLEERYVDIKQMANLSIFADPRLRKIATPEEKDRTLQQIMEASEGLYNWTLDKKQLLA</sequence>
<protein>
    <submittedName>
        <fullName evidence="2">Uncharacterized protein</fullName>
    </submittedName>
</protein>
<keyword evidence="1" id="KW-0812">Transmembrane</keyword>
<dbReference type="EMBL" id="AADV02000002">
    <property type="protein sequence ID" value="EAM52118.1"/>
    <property type="molecule type" value="Genomic_DNA"/>
</dbReference>
<dbReference type="Proteomes" id="UP000003922">
    <property type="component" value="Unassembled WGS sequence"/>
</dbReference>
<evidence type="ECO:0000256" key="1">
    <source>
        <dbReference type="SAM" id="Phobius"/>
    </source>
</evidence>
<reference evidence="2" key="2">
    <citation type="submission" date="2005-06" db="EMBL/GenBank/DDBJ databases">
        <title>Sequencing of the draft genome and assembly of Crocosphaera watsonii WH 8501.</title>
        <authorList>
            <consortium name="US DOE Joint Genome Institute (JGI-PGF)"/>
            <person name="Copeland A."/>
            <person name="Lucas S."/>
            <person name="Lapidus A."/>
            <person name="Barry K."/>
            <person name="Detter C."/>
            <person name="Glavina T."/>
            <person name="Hammon N."/>
            <person name="Israni S."/>
            <person name="Pitluck S."/>
            <person name="Richardson P."/>
        </authorList>
    </citation>
    <scope>NUCLEOTIDE SEQUENCE [LARGE SCALE GENOMIC DNA]</scope>
    <source>
        <strain evidence="2">WH 8501</strain>
    </source>
</reference>
<proteinExistence type="predicted"/>
<evidence type="ECO:0000313" key="3">
    <source>
        <dbReference type="Proteomes" id="UP000003922"/>
    </source>
</evidence>
<keyword evidence="1" id="KW-1133">Transmembrane helix</keyword>
<evidence type="ECO:0000313" key="2">
    <source>
        <dbReference type="EMBL" id="EAM52118.1"/>
    </source>
</evidence>
<keyword evidence="3" id="KW-1185">Reference proteome</keyword>
<organism evidence="2 3">
    <name type="scientific">Crocosphaera watsonii WH 8501</name>
    <dbReference type="NCBI Taxonomy" id="165597"/>
    <lineage>
        <taxon>Bacteria</taxon>
        <taxon>Bacillati</taxon>
        <taxon>Cyanobacteriota</taxon>
        <taxon>Cyanophyceae</taxon>
        <taxon>Oscillatoriophycideae</taxon>
        <taxon>Chroococcales</taxon>
        <taxon>Aphanothecaceae</taxon>
        <taxon>Crocosphaera</taxon>
    </lineage>
</organism>
<name>Q4C903_CROWT</name>
<comment type="caution">
    <text evidence="2">The sequence shown here is derived from an EMBL/GenBank/DDBJ whole genome shotgun (WGS) entry which is preliminary data.</text>
</comment>
<dbReference type="AlphaFoldDB" id="Q4C903"/>
<accession>Q4C903</accession>